<dbReference type="Pfam" id="PF00856">
    <property type="entry name" value="SET"/>
    <property type="match status" value="1"/>
</dbReference>
<protein>
    <recommendedName>
        <fullName evidence="2">SET domain-containing protein</fullName>
    </recommendedName>
</protein>
<evidence type="ECO:0000256" key="1">
    <source>
        <dbReference type="SAM" id="SignalP"/>
    </source>
</evidence>
<dbReference type="Gene3D" id="1.25.40.10">
    <property type="entry name" value="Tetratricopeptide repeat domain"/>
    <property type="match status" value="1"/>
</dbReference>
<reference evidence="3" key="1">
    <citation type="journal article" date="2023" name="Mol. Phylogenet. Evol.">
        <title>Genome-scale phylogeny and comparative genomics of the fungal order Sordariales.</title>
        <authorList>
            <person name="Hensen N."/>
            <person name="Bonometti L."/>
            <person name="Westerberg I."/>
            <person name="Brannstrom I.O."/>
            <person name="Guillou S."/>
            <person name="Cros-Aarteil S."/>
            <person name="Calhoun S."/>
            <person name="Haridas S."/>
            <person name="Kuo A."/>
            <person name="Mondo S."/>
            <person name="Pangilinan J."/>
            <person name="Riley R."/>
            <person name="LaButti K."/>
            <person name="Andreopoulos B."/>
            <person name="Lipzen A."/>
            <person name="Chen C."/>
            <person name="Yan M."/>
            <person name="Daum C."/>
            <person name="Ng V."/>
            <person name="Clum A."/>
            <person name="Steindorff A."/>
            <person name="Ohm R.A."/>
            <person name="Martin F."/>
            <person name="Silar P."/>
            <person name="Natvig D.O."/>
            <person name="Lalanne C."/>
            <person name="Gautier V."/>
            <person name="Ament-Velasquez S.L."/>
            <person name="Kruys A."/>
            <person name="Hutchinson M.I."/>
            <person name="Powell A.J."/>
            <person name="Barry K."/>
            <person name="Miller A.N."/>
            <person name="Grigoriev I.V."/>
            <person name="Debuchy R."/>
            <person name="Gladieux P."/>
            <person name="Hiltunen Thoren M."/>
            <person name="Johannesson H."/>
        </authorList>
    </citation>
    <scope>NUCLEOTIDE SEQUENCE</scope>
    <source>
        <strain evidence="3">CBS 232.78</strain>
    </source>
</reference>
<dbReference type="PROSITE" id="PS50280">
    <property type="entry name" value="SET"/>
    <property type="match status" value="1"/>
</dbReference>
<dbReference type="SUPFAM" id="SSF82199">
    <property type="entry name" value="SET domain"/>
    <property type="match status" value="1"/>
</dbReference>
<evidence type="ECO:0000313" key="4">
    <source>
        <dbReference type="Proteomes" id="UP001285441"/>
    </source>
</evidence>
<keyword evidence="4" id="KW-1185">Reference proteome</keyword>
<keyword evidence="1" id="KW-0732">Signal</keyword>
<dbReference type="Gene3D" id="2.170.270.10">
    <property type="entry name" value="SET domain"/>
    <property type="match status" value="1"/>
</dbReference>
<sequence length="420" mass="45619">MVFLTSLATTVILSAQVASASSARDEHGFSSHAWNECLPGPLVHPEHPACPTAFSEDNNDPNTPWTHPPSCTGSDANYCVFTNAAFPRTRGRHGISIISLHPNATTSPSPISSIEESFLISSSQHHHIAEPDSDPPYEVRDIHSKGKGLVATRLIPRGSVLMVEHAAIVADALFPISVRRDQGRLLLQEAIARLPNPDEILGLATSSKNPNAGVPAAEDVLKTNSFTVTVAGRSHFALFPRIARINHACDPSALTKFDGKTLTNTVLAFRDIKPGEEISISYADFGLTSQERQRTLLQKWGFKCTCSLCSAHPAEIAASDARRLEIKELGEQVLQHVEKSDFSKAVEVNEKLWNAVSAEKLVSHMGDHFEVMARLCLAAGDRKGAKEYARRALAELNGFYHGAEAEWASVGELEELVAKL</sequence>
<dbReference type="EMBL" id="JAULSW010000003">
    <property type="protein sequence ID" value="KAK3386655.1"/>
    <property type="molecule type" value="Genomic_DNA"/>
</dbReference>
<dbReference type="PANTHER" id="PTHR47332">
    <property type="entry name" value="SET DOMAIN-CONTAINING PROTEIN 5"/>
    <property type="match status" value="1"/>
</dbReference>
<dbReference type="SMART" id="SM00317">
    <property type="entry name" value="SET"/>
    <property type="match status" value="1"/>
</dbReference>
<evidence type="ECO:0000259" key="2">
    <source>
        <dbReference type="PROSITE" id="PS50280"/>
    </source>
</evidence>
<dbReference type="InterPro" id="IPR046341">
    <property type="entry name" value="SET_dom_sf"/>
</dbReference>
<dbReference type="InterPro" id="IPR001214">
    <property type="entry name" value="SET_dom"/>
</dbReference>
<dbReference type="PANTHER" id="PTHR47332:SF6">
    <property type="entry name" value="SET DOMAIN-CONTAINING PROTEIN"/>
    <property type="match status" value="1"/>
</dbReference>
<gene>
    <name evidence="3" type="ORF">B0H63DRAFT_540625</name>
</gene>
<feature type="chain" id="PRO_5041961566" description="SET domain-containing protein" evidence="1">
    <location>
        <begin position="23"/>
        <end position="420"/>
    </location>
</feature>
<organism evidence="3 4">
    <name type="scientific">Podospora didyma</name>
    <dbReference type="NCBI Taxonomy" id="330526"/>
    <lineage>
        <taxon>Eukaryota</taxon>
        <taxon>Fungi</taxon>
        <taxon>Dikarya</taxon>
        <taxon>Ascomycota</taxon>
        <taxon>Pezizomycotina</taxon>
        <taxon>Sordariomycetes</taxon>
        <taxon>Sordariomycetidae</taxon>
        <taxon>Sordariales</taxon>
        <taxon>Podosporaceae</taxon>
        <taxon>Podospora</taxon>
    </lineage>
</organism>
<reference evidence="3" key="2">
    <citation type="submission" date="2023-06" db="EMBL/GenBank/DDBJ databases">
        <authorList>
            <consortium name="Lawrence Berkeley National Laboratory"/>
            <person name="Haridas S."/>
            <person name="Hensen N."/>
            <person name="Bonometti L."/>
            <person name="Westerberg I."/>
            <person name="Brannstrom I.O."/>
            <person name="Guillou S."/>
            <person name="Cros-Aarteil S."/>
            <person name="Calhoun S."/>
            <person name="Kuo A."/>
            <person name="Mondo S."/>
            <person name="Pangilinan J."/>
            <person name="Riley R."/>
            <person name="LaButti K."/>
            <person name="Andreopoulos B."/>
            <person name="Lipzen A."/>
            <person name="Chen C."/>
            <person name="Yanf M."/>
            <person name="Daum C."/>
            <person name="Ng V."/>
            <person name="Clum A."/>
            <person name="Steindorff A."/>
            <person name="Ohm R."/>
            <person name="Martin F."/>
            <person name="Silar P."/>
            <person name="Natvig D."/>
            <person name="Lalanne C."/>
            <person name="Gautier V."/>
            <person name="Ament-velasquez S.L."/>
            <person name="Kruys A."/>
            <person name="Hutchinson M.I."/>
            <person name="Powell A.J."/>
            <person name="Barry K."/>
            <person name="Miller A.N."/>
            <person name="Grigoriev I.V."/>
            <person name="Debuchy R."/>
            <person name="Gladieux P."/>
            <person name="Thoren M.H."/>
            <person name="Johannesson H."/>
        </authorList>
    </citation>
    <scope>NUCLEOTIDE SEQUENCE</scope>
    <source>
        <strain evidence="3">CBS 232.78</strain>
    </source>
</reference>
<evidence type="ECO:0000313" key="3">
    <source>
        <dbReference type="EMBL" id="KAK3386655.1"/>
    </source>
</evidence>
<dbReference type="AlphaFoldDB" id="A0AAE0NSD6"/>
<dbReference type="CDD" id="cd20071">
    <property type="entry name" value="SET_SMYD"/>
    <property type="match status" value="1"/>
</dbReference>
<proteinExistence type="predicted"/>
<name>A0AAE0NSD6_9PEZI</name>
<dbReference type="InterPro" id="IPR053185">
    <property type="entry name" value="SET_domain_protein"/>
</dbReference>
<feature type="signal peptide" evidence="1">
    <location>
        <begin position="1"/>
        <end position="22"/>
    </location>
</feature>
<feature type="domain" description="SET" evidence="2">
    <location>
        <begin position="135"/>
        <end position="283"/>
    </location>
</feature>
<dbReference type="InterPro" id="IPR011990">
    <property type="entry name" value="TPR-like_helical_dom_sf"/>
</dbReference>
<accession>A0AAE0NSD6</accession>
<comment type="caution">
    <text evidence="3">The sequence shown here is derived from an EMBL/GenBank/DDBJ whole genome shotgun (WGS) entry which is preliminary data.</text>
</comment>
<dbReference type="Proteomes" id="UP001285441">
    <property type="component" value="Unassembled WGS sequence"/>
</dbReference>